<evidence type="ECO:0000313" key="1">
    <source>
        <dbReference type="EMBL" id="MDC3423423.1"/>
    </source>
</evidence>
<accession>A0A9X3WRL9</accession>
<keyword evidence="2" id="KW-1185">Reference proteome</keyword>
<protein>
    <submittedName>
        <fullName evidence="1">OsmC family protein</fullName>
    </submittedName>
</protein>
<gene>
    <name evidence="1" type="ORF">NC797_02740</name>
</gene>
<dbReference type="PANTHER" id="PTHR35368:SF1">
    <property type="entry name" value="HYDROPEROXIDE REDUCTASE"/>
    <property type="match status" value="1"/>
</dbReference>
<dbReference type="InterPro" id="IPR052924">
    <property type="entry name" value="OsmC/Ohr_hydroprdx_reductase"/>
</dbReference>
<dbReference type="Pfam" id="PF02566">
    <property type="entry name" value="OsmC"/>
    <property type="match status" value="1"/>
</dbReference>
<dbReference type="EMBL" id="JAMQKB010000001">
    <property type="protein sequence ID" value="MDC3423423.1"/>
    <property type="molecule type" value="Genomic_DNA"/>
</dbReference>
<dbReference type="Gene3D" id="3.30.300.20">
    <property type="match status" value="1"/>
</dbReference>
<dbReference type="InterPro" id="IPR015946">
    <property type="entry name" value="KH_dom-like_a/b"/>
</dbReference>
<reference evidence="1" key="1">
    <citation type="submission" date="2022-06" db="EMBL/GenBank/DDBJ databases">
        <title>Aquibacillus sp. a new bacterium isolated from soil saline samples.</title>
        <authorList>
            <person name="Galisteo C."/>
            <person name="De La Haba R."/>
            <person name="Sanchez-Porro C."/>
            <person name="Ventosa A."/>
        </authorList>
    </citation>
    <scope>NUCLEOTIDE SEQUENCE</scope>
    <source>
        <strain evidence="1">3ASR75-11</strain>
    </source>
</reference>
<sequence length="154" mass="17680">MSDITTNPYIRKIDVTSSWKGNFQTEHKVREFSFKVDEPEKIGGDNLAPTPLEYVLGSLNGCLLVVIKLVAEETGFHFQDIDIASKGWVDKRGLKGEPVSPYYQRVDNTIMILSDESEDRFNQLKELVLKRCPLYNLIKDANVEIVLNWRLSKF</sequence>
<dbReference type="InterPro" id="IPR036102">
    <property type="entry name" value="OsmC/Ohrsf"/>
</dbReference>
<name>A0A9X3WRL9_9BACI</name>
<dbReference type="SUPFAM" id="SSF82784">
    <property type="entry name" value="OsmC-like"/>
    <property type="match status" value="1"/>
</dbReference>
<dbReference type="AlphaFoldDB" id="A0A9X3WRL9"/>
<dbReference type="PANTHER" id="PTHR35368">
    <property type="entry name" value="HYDROPEROXIDE REDUCTASE"/>
    <property type="match status" value="1"/>
</dbReference>
<comment type="caution">
    <text evidence="1">The sequence shown here is derived from an EMBL/GenBank/DDBJ whole genome shotgun (WGS) entry which is preliminary data.</text>
</comment>
<dbReference type="Proteomes" id="UP001145050">
    <property type="component" value="Unassembled WGS sequence"/>
</dbReference>
<dbReference type="InterPro" id="IPR003718">
    <property type="entry name" value="OsmC/Ohr_fam"/>
</dbReference>
<dbReference type="RefSeq" id="WP_272435118.1">
    <property type="nucleotide sequence ID" value="NZ_JAMQKB010000001.1"/>
</dbReference>
<organism evidence="1 2">
    <name type="scientific">Terrihalobacillus insolitus</name>
    <dbReference type="NCBI Taxonomy" id="2950438"/>
    <lineage>
        <taxon>Bacteria</taxon>
        <taxon>Bacillati</taxon>
        <taxon>Bacillota</taxon>
        <taxon>Bacilli</taxon>
        <taxon>Bacillales</taxon>
        <taxon>Bacillaceae</taxon>
        <taxon>Terrihalobacillus</taxon>
    </lineage>
</organism>
<evidence type="ECO:0000313" key="2">
    <source>
        <dbReference type="Proteomes" id="UP001145050"/>
    </source>
</evidence>
<proteinExistence type="predicted"/>